<dbReference type="PANTHER" id="PTHR12320">
    <property type="entry name" value="PROTEIN PHOSPHATASE 2C"/>
    <property type="match status" value="1"/>
</dbReference>
<dbReference type="PROSITE" id="PS51746">
    <property type="entry name" value="PPM_2"/>
    <property type="match status" value="1"/>
</dbReference>
<dbReference type="SUPFAM" id="SSF81606">
    <property type="entry name" value="PP2C-like"/>
    <property type="match status" value="1"/>
</dbReference>
<evidence type="ECO:0000313" key="5">
    <source>
        <dbReference type="Proteomes" id="UP000240830"/>
    </source>
</evidence>
<dbReference type="OrthoDB" id="60843at2759"/>
<keyword evidence="2" id="KW-0472">Membrane</keyword>
<dbReference type="AlphaFoldDB" id="A0A2H9TGB0"/>
<organism evidence="4 5">
    <name type="scientific">Paramicrosporidium saccamoebae</name>
    <dbReference type="NCBI Taxonomy" id="1246581"/>
    <lineage>
        <taxon>Eukaryota</taxon>
        <taxon>Fungi</taxon>
        <taxon>Fungi incertae sedis</taxon>
        <taxon>Cryptomycota</taxon>
        <taxon>Cryptomycota incertae sedis</taxon>
        <taxon>Paramicrosporidium</taxon>
    </lineage>
</organism>
<evidence type="ECO:0000256" key="2">
    <source>
        <dbReference type="SAM" id="Phobius"/>
    </source>
</evidence>
<dbReference type="SMART" id="SM00332">
    <property type="entry name" value="PP2Cc"/>
    <property type="match status" value="1"/>
</dbReference>
<comment type="similarity">
    <text evidence="1">Belongs to the PP2C family.</text>
</comment>
<keyword evidence="1" id="KW-0464">Manganese</keyword>
<dbReference type="Pfam" id="PF07228">
    <property type="entry name" value="SpoIIE"/>
    <property type="match status" value="1"/>
</dbReference>
<dbReference type="Proteomes" id="UP000240830">
    <property type="component" value="Unassembled WGS sequence"/>
</dbReference>
<reference evidence="4 5" key="1">
    <citation type="submission" date="2016-10" db="EMBL/GenBank/DDBJ databases">
        <title>The genome of Paramicrosporidium saccamoebae is the missing link in understanding Cryptomycota and Microsporidia evolution.</title>
        <authorList>
            <person name="Quandt C.A."/>
            <person name="Beaudet D."/>
            <person name="Corsaro D."/>
            <person name="Michel R."/>
            <person name="Corradi N."/>
            <person name="James T."/>
        </authorList>
    </citation>
    <scope>NUCLEOTIDE SEQUENCE [LARGE SCALE GENOMIC DNA]</scope>
    <source>
        <strain evidence="4 5">KSL3</strain>
    </source>
</reference>
<comment type="cofactor">
    <cofactor evidence="1">
        <name>Mn(2+)</name>
        <dbReference type="ChEBI" id="CHEBI:29035"/>
    </cofactor>
</comment>
<dbReference type="STRING" id="1246581.A0A2H9TGB0"/>
<dbReference type="InterPro" id="IPR039123">
    <property type="entry name" value="PPTC7"/>
</dbReference>
<evidence type="ECO:0000256" key="1">
    <source>
        <dbReference type="RuleBase" id="RU366020"/>
    </source>
</evidence>
<keyword evidence="2" id="KW-1133">Transmembrane helix</keyword>
<name>A0A2H9TGB0_9FUNG</name>
<gene>
    <name evidence="4" type="ORF">PSACC_03396</name>
</gene>
<dbReference type="InterPro" id="IPR036457">
    <property type="entry name" value="PPM-type-like_dom_sf"/>
</dbReference>
<keyword evidence="1" id="KW-0460">Magnesium</keyword>
<dbReference type="Gene3D" id="3.60.40.10">
    <property type="entry name" value="PPM-type phosphatase domain"/>
    <property type="match status" value="1"/>
</dbReference>
<dbReference type="EC" id="3.1.3.16" evidence="1"/>
<evidence type="ECO:0000313" key="4">
    <source>
        <dbReference type="EMBL" id="PJF16822.1"/>
    </source>
</evidence>
<feature type="transmembrane region" description="Helical" evidence="2">
    <location>
        <begin position="21"/>
        <end position="42"/>
    </location>
</feature>
<comment type="catalytic activity">
    <reaction evidence="1">
        <text>O-phospho-L-threonyl-[protein] + H2O = L-threonyl-[protein] + phosphate</text>
        <dbReference type="Rhea" id="RHEA:47004"/>
        <dbReference type="Rhea" id="RHEA-COMP:11060"/>
        <dbReference type="Rhea" id="RHEA-COMP:11605"/>
        <dbReference type="ChEBI" id="CHEBI:15377"/>
        <dbReference type="ChEBI" id="CHEBI:30013"/>
        <dbReference type="ChEBI" id="CHEBI:43474"/>
        <dbReference type="ChEBI" id="CHEBI:61977"/>
        <dbReference type="EC" id="3.1.3.16"/>
    </reaction>
</comment>
<keyword evidence="1" id="KW-0479">Metal-binding</keyword>
<comment type="caution">
    <text evidence="4">The sequence shown here is derived from an EMBL/GenBank/DDBJ whole genome shotgun (WGS) entry which is preliminary data.</text>
</comment>
<sequence length="357" mass="38183">MTKNDTTPAKKRPPKNSSISLGWIITSLVIGMGAVAVTALWFSKNETAENFAKFVHSKWALFTQKQVSTEFPPVSSTPEVTQYPGKLLVFAAGHCIKKTASTSSHECGEDAFSIAVAPGAPSKGRTFLGVADGVGGWGLSGGDSSKVSTGILEEMKGLASGTRLPLSEVAGLAFERMAAQRVHKQGSTTLCTAILDHESGRLDISNIGDSGALIIRDGKLLRKTKLGVEGFNAPHQVGFDQEGNPYGSIQQFESRQSVFLRSGDMIVMVTDGVLDNLYEQEIVDMVVAMVGPVANRSATKMVSNIQSLDAALQERVKSASTTLAWHSWARSNEVHWKSPFALSALSHGYMFSGGYIL</sequence>
<dbReference type="InterPro" id="IPR001932">
    <property type="entry name" value="PPM-type_phosphatase-like_dom"/>
</dbReference>
<keyword evidence="1" id="KW-0904">Protein phosphatase</keyword>
<comment type="cofactor">
    <cofactor evidence="1">
        <name>Mg(2+)</name>
        <dbReference type="ChEBI" id="CHEBI:18420"/>
    </cofactor>
</comment>
<keyword evidence="5" id="KW-1185">Reference proteome</keyword>
<feature type="domain" description="PPM-type phosphatase" evidence="3">
    <location>
        <begin position="93"/>
        <end position="326"/>
    </location>
</feature>
<evidence type="ECO:0000259" key="3">
    <source>
        <dbReference type="PROSITE" id="PS51746"/>
    </source>
</evidence>
<comment type="catalytic activity">
    <reaction evidence="1">
        <text>O-phospho-L-seryl-[protein] + H2O = L-seryl-[protein] + phosphate</text>
        <dbReference type="Rhea" id="RHEA:20629"/>
        <dbReference type="Rhea" id="RHEA-COMP:9863"/>
        <dbReference type="Rhea" id="RHEA-COMP:11604"/>
        <dbReference type="ChEBI" id="CHEBI:15377"/>
        <dbReference type="ChEBI" id="CHEBI:29999"/>
        <dbReference type="ChEBI" id="CHEBI:43474"/>
        <dbReference type="ChEBI" id="CHEBI:83421"/>
        <dbReference type="EC" id="3.1.3.16"/>
    </reaction>
</comment>
<dbReference type="GO" id="GO:0046872">
    <property type="term" value="F:metal ion binding"/>
    <property type="evidence" value="ECO:0007669"/>
    <property type="project" value="UniProtKB-UniRule"/>
</dbReference>
<accession>A0A2H9TGB0</accession>
<dbReference type="EMBL" id="MTSL01000206">
    <property type="protein sequence ID" value="PJF16822.1"/>
    <property type="molecule type" value="Genomic_DNA"/>
</dbReference>
<proteinExistence type="inferred from homology"/>
<protein>
    <recommendedName>
        <fullName evidence="1">Protein phosphatase</fullName>
        <ecNumber evidence="1">3.1.3.16</ecNumber>
    </recommendedName>
</protein>
<keyword evidence="1" id="KW-0378">Hydrolase</keyword>
<keyword evidence="2" id="KW-0812">Transmembrane</keyword>
<dbReference type="GO" id="GO:0004722">
    <property type="term" value="F:protein serine/threonine phosphatase activity"/>
    <property type="evidence" value="ECO:0007669"/>
    <property type="project" value="UniProtKB-EC"/>
</dbReference>
<dbReference type="PANTHER" id="PTHR12320:SF1">
    <property type="entry name" value="PROTEIN PHOSPHATASE PTC7 HOMOLOG"/>
    <property type="match status" value="1"/>
</dbReference>
<dbReference type="SMART" id="SM00331">
    <property type="entry name" value="PP2C_SIG"/>
    <property type="match status" value="1"/>
</dbReference>